<comment type="pathway">
    <text evidence="1">Siderophore biosynthesis.</text>
</comment>
<dbReference type="PROSITE" id="PS00455">
    <property type="entry name" value="AMP_BINDING"/>
    <property type="match status" value="1"/>
</dbReference>
<dbReference type="InterPro" id="IPR000873">
    <property type="entry name" value="AMP-dep_synth/lig_dom"/>
</dbReference>
<evidence type="ECO:0000259" key="5">
    <source>
        <dbReference type="Pfam" id="PF13193"/>
    </source>
</evidence>
<keyword evidence="7" id="KW-1185">Reference proteome</keyword>
<dbReference type="InterPro" id="IPR042099">
    <property type="entry name" value="ANL_N_sf"/>
</dbReference>
<dbReference type="Gene3D" id="3.40.50.12780">
    <property type="entry name" value="N-terminal domain of ligase-like"/>
    <property type="match status" value="1"/>
</dbReference>
<feature type="domain" description="AMP-binding enzyme C-terminal" evidence="5">
    <location>
        <begin position="419"/>
        <end position="493"/>
    </location>
</feature>
<dbReference type="PRINTS" id="PR00154">
    <property type="entry name" value="AMPBINDING"/>
</dbReference>
<dbReference type="InterPro" id="IPR020459">
    <property type="entry name" value="AMP-binding"/>
</dbReference>
<keyword evidence="2" id="KW-0436">Ligase</keyword>
<dbReference type="InterPro" id="IPR045851">
    <property type="entry name" value="AMP-bd_C_sf"/>
</dbReference>
<reference evidence="6 7" key="1">
    <citation type="submission" date="2018-07" db="EMBL/GenBank/DDBJ databases">
        <title>Draft genome of the type strain Streptomyces armeniacus ATCC 15676.</title>
        <authorList>
            <person name="Labana P."/>
            <person name="Gosse J.T."/>
            <person name="Boddy C.N."/>
        </authorList>
    </citation>
    <scope>NUCLEOTIDE SEQUENCE [LARGE SCALE GENOMIC DNA]</scope>
    <source>
        <strain evidence="6 7">ATCC 15676</strain>
    </source>
</reference>
<dbReference type="Pfam" id="PF13193">
    <property type="entry name" value="AMP-binding_C"/>
    <property type="match status" value="1"/>
</dbReference>
<gene>
    <name evidence="6" type="ORF">DVA86_03345</name>
</gene>
<name>A0A345XJK7_9ACTN</name>
<evidence type="ECO:0000256" key="3">
    <source>
        <dbReference type="SAM" id="MobiDB-lite"/>
    </source>
</evidence>
<dbReference type="GO" id="GO:0005737">
    <property type="term" value="C:cytoplasm"/>
    <property type="evidence" value="ECO:0007669"/>
    <property type="project" value="TreeGrafter"/>
</dbReference>
<proteinExistence type="predicted"/>
<dbReference type="SUPFAM" id="SSF56801">
    <property type="entry name" value="Acetyl-CoA synthetase-like"/>
    <property type="match status" value="1"/>
</dbReference>
<dbReference type="InterPro" id="IPR010071">
    <property type="entry name" value="AA_adenyl_dom"/>
</dbReference>
<dbReference type="Gene3D" id="3.30.300.30">
    <property type="match status" value="1"/>
</dbReference>
<dbReference type="NCBIfam" id="TIGR01733">
    <property type="entry name" value="AA-adenyl-dom"/>
    <property type="match status" value="1"/>
</dbReference>
<feature type="region of interest" description="Disordered" evidence="3">
    <location>
        <begin position="111"/>
        <end position="137"/>
    </location>
</feature>
<dbReference type="Pfam" id="PF00501">
    <property type="entry name" value="AMP-binding"/>
    <property type="match status" value="1"/>
</dbReference>
<dbReference type="Proteomes" id="UP000254425">
    <property type="component" value="Chromosome"/>
</dbReference>
<evidence type="ECO:0000256" key="2">
    <source>
        <dbReference type="ARBA" id="ARBA00022598"/>
    </source>
</evidence>
<dbReference type="GO" id="GO:0044550">
    <property type="term" value="P:secondary metabolite biosynthetic process"/>
    <property type="evidence" value="ECO:0007669"/>
    <property type="project" value="TreeGrafter"/>
</dbReference>
<dbReference type="KEGG" id="sarm:DVA86_03345"/>
<dbReference type="EMBL" id="CP031320">
    <property type="protein sequence ID" value="AXK31823.1"/>
    <property type="molecule type" value="Genomic_DNA"/>
</dbReference>
<accession>A0A345XJK7</accession>
<evidence type="ECO:0000313" key="6">
    <source>
        <dbReference type="EMBL" id="AXK31823.1"/>
    </source>
</evidence>
<sequence>MRLQRLLTDSAADFPEALAVAGPGEEVTYGDLDRLAGRYAAALTGRGVRPGDRVVVWSRKSVAAVAVMQAALRIGALYVPVAGSNPPARLALITQSAAPALVVSDQEAAPGATGASATSGAGDGATPPPTVTFGELLAGAGTSAPPAPYENEPDDPAYILYTSGSTGAPKGVCVSHRNALAFVEWAAAELDIGPGDRLSNHAPFNFDLSVFDLYAGFLCGASVHLVPEDMAYAPGRLAQFLRTERITVWYSVPSALSLMIRDGGLLEEPPPAELRACVFAGEPFALPQVQSLRRSWPKVRLLNWYGPTETNVCTSYEVTDTDLERDTPLPIGRACSGDTVTLAPGDGAEGVDGTDGAGTGGEIVVSGPTVMLGYWGRRRHQGPYHTGDLARRDEDGTLHYVGRRDQMVKVRGHRIELGEIEAALISLHGVLDAAVAVTGSGHTARLHAVLVSGGERRPTLLEVKRRCAERLPTYMIVDRMSVCDALPRTHNGKLDRQRLATALEAGEL</sequence>
<feature type="domain" description="AMP-dependent synthetase/ligase" evidence="4">
    <location>
        <begin position="8"/>
        <end position="375"/>
    </location>
</feature>
<evidence type="ECO:0000256" key="1">
    <source>
        <dbReference type="ARBA" id="ARBA00004924"/>
    </source>
</evidence>
<protein>
    <submittedName>
        <fullName evidence="6">Amino acid adenylation domain-containing protein</fullName>
    </submittedName>
</protein>
<evidence type="ECO:0000313" key="7">
    <source>
        <dbReference type="Proteomes" id="UP000254425"/>
    </source>
</evidence>
<evidence type="ECO:0000259" key="4">
    <source>
        <dbReference type="Pfam" id="PF00501"/>
    </source>
</evidence>
<dbReference type="InterPro" id="IPR025110">
    <property type="entry name" value="AMP-bd_C"/>
</dbReference>
<dbReference type="AlphaFoldDB" id="A0A345XJK7"/>
<dbReference type="PANTHER" id="PTHR45527:SF10">
    <property type="entry name" value="PYOCHELIN SYNTHASE PCHF"/>
    <property type="match status" value="1"/>
</dbReference>
<dbReference type="GO" id="GO:0043041">
    <property type="term" value="P:amino acid activation for nonribosomal peptide biosynthetic process"/>
    <property type="evidence" value="ECO:0007669"/>
    <property type="project" value="TreeGrafter"/>
</dbReference>
<dbReference type="RefSeq" id="WP_208875631.1">
    <property type="nucleotide sequence ID" value="NZ_CP031320.1"/>
</dbReference>
<feature type="compositionally biased region" description="Low complexity" evidence="3">
    <location>
        <begin position="111"/>
        <end position="120"/>
    </location>
</feature>
<dbReference type="GO" id="GO:0031177">
    <property type="term" value="F:phosphopantetheine binding"/>
    <property type="evidence" value="ECO:0007669"/>
    <property type="project" value="TreeGrafter"/>
</dbReference>
<dbReference type="PANTHER" id="PTHR45527">
    <property type="entry name" value="NONRIBOSOMAL PEPTIDE SYNTHETASE"/>
    <property type="match status" value="1"/>
</dbReference>
<dbReference type="InterPro" id="IPR020845">
    <property type="entry name" value="AMP-binding_CS"/>
</dbReference>
<organism evidence="6 7">
    <name type="scientific">Streptomyces armeniacus</name>
    <dbReference type="NCBI Taxonomy" id="83291"/>
    <lineage>
        <taxon>Bacteria</taxon>
        <taxon>Bacillati</taxon>
        <taxon>Actinomycetota</taxon>
        <taxon>Actinomycetes</taxon>
        <taxon>Kitasatosporales</taxon>
        <taxon>Streptomycetaceae</taxon>
        <taxon>Streptomyces</taxon>
    </lineage>
</organism>
<dbReference type="GO" id="GO:0016874">
    <property type="term" value="F:ligase activity"/>
    <property type="evidence" value="ECO:0007669"/>
    <property type="project" value="UniProtKB-KW"/>
</dbReference>